<keyword evidence="1" id="KW-0175">Coiled coil</keyword>
<dbReference type="Proteomes" id="UP000245119">
    <property type="component" value="Linkage Group LG1"/>
</dbReference>
<dbReference type="SMART" id="SM00072">
    <property type="entry name" value="GuKc"/>
    <property type="match status" value="1"/>
</dbReference>
<feature type="domain" description="PDZ" evidence="4">
    <location>
        <begin position="703"/>
        <end position="791"/>
    </location>
</feature>
<feature type="compositionally biased region" description="Low complexity" evidence="2">
    <location>
        <begin position="1193"/>
        <end position="1207"/>
    </location>
</feature>
<accession>A0A2T7PZ17</accession>
<feature type="region of interest" description="Disordered" evidence="2">
    <location>
        <begin position="1053"/>
        <end position="1102"/>
    </location>
</feature>
<dbReference type="CDD" id="cd06767">
    <property type="entry name" value="PDZ3_DLG5-like"/>
    <property type="match status" value="1"/>
</dbReference>
<feature type="region of interest" description="Disordered" evidence="2">
    <location>
        <begin position="1655"/>
        <end position="1684"/>
    </location>
</feature>
<dbReference type="InterPro" id="IPR008144">
    <property type="entry name" value="Guanylate_kin-like_dom"/>
</dbReference>
<feature type="compositionally biased region" description="Polar residues" evidence="2">
    <location>
        <begin position="903"/>
        <end position="912"/>
    </location>
</feature>
<feature type="compositionally biased region" description="Polar residues" evidence="2">
    <location>
        <begin position="1087"/>
        <end position="1102"/>
    </location>
</feature>
<evidence type="ECO:0000256" key="2">
    <source>
        <dbReference type="SAM" id="MobiDB-lite"/>
    </source>
</evidence>
<feature type="coiled-coil region" evidence="1">
    <location>
        <begin position="238"/>
        <end position="286"/>
    </location>
</feature>
<reference evidence="5 6" key="1">
    <citation type="submission" date="2018-04" db="EMBL/GenBank/DDBJ databases">
        <title>The genome of golden apple snail Pomacea canaliculata provides insight into stress tolerance and invasive adaptation.</title>
        <authorList>
            <person name="Liu C."/>
            <person name="Liu B."/>
            <person name="Ren Y."/>
            <person name="Zhang Y."/>
            <person name="Wang H."/>
            <person name="Li S."/>
            <person name="Jiang F."/>
            <person name="Yin L."/>
            <person name="Zhang G."/>
            <person name="Qian W."/>
            <person name="Fan W."/>
        </authorList>
    </citation>
    <scope>NUCLEOTIDE SEQUENCE [LARGE SCALE GENOMIC DNA]</scope>
    <source>
        <strain evidence="5">SZHN2017</strain>
        <tissue evidence="5">Muscle</tissue>
    </source>
</reference>
<proteinExistence type="predicted"/>
<evidence type="ECO:0000259" key="4">
    <source>
        <dbReference type="PROSITE" id="PS50106"/>
    </source>
</evidence>
<dbReference type="Pfam" id="PF00625">
    <property type="entry name" value="Guanylate_kin"/>
    <property type="match status" value="1"/>
</dbReference>
<feature type="region of interest" description="Disordered" evidence="2">
    <location>
        <begin position="877"/>
        <end position="1041"/>
    </location>
</feature>
<feature type="compositionally biased region" description="Basic residues" evidence="2">
    <location>
        <begin position="962"/>
        <end position="972"/>
    </location>
</feature>
<dbReference type="SMART" id="SM00228">
    <property type="entry name" value="PDZ"/>
    <property type="match status" value="4"/>
</dbReference>
<dbReference type="PANTHER" id="PTHR46360:SF1">
    <property type="entry name" value="DISKS LARGE HOMOLOG 5"/>
    <property type="match status" value="1"/>
</dbReference>
<dbReference type="OrthoDB" id="10067129at2759"/>
<feature type="coiled-coil region" evidence="1">
    <location>
        <begin position="423"/>
        <end position="676"/>
    </location>
</feature>
<feature type="domain" description="Guanylate kinase-like" evidence="3">
    <location>
        <begin position="1959"/>
        <end position="2101"/>
    </location>
</feature>
<dbReference type="Gene3D" id="2.30.42.10">
    <property type="match status" value="4"/>
</dbReference>
<feature type="compositionally biased region" description="Basic residues" evidence="2">
    <location>
        <begin position="1240"/>
        <end position="1251"/>
    </location>
</feature>
<dbReference type="STRING" id="400727.A0A2T7PZ17"/>
<dbReference type="EMBL" id="PZQS01000001">
    <property type="protein sequence ID" value="PVD38676.1"/>
    <property type="molecule type" value="Genomic_DNA"/>
</dbReference>
<feature type="region of interest" description="Disordered" evidence="2">
    <location>
        <begin position="1188"/>
        <end position="1280"/>
    </location>
</feature>
<name>A0A2T7PZ17_POMCA</name>
<comment type="caution">
    <text evidence="5">The sequence shown here is derived from an EMBL/GenBank/DDBJ whole genome shotgun (WGS) entry which is preliminary data.</text>
</comment>
<dbReference type="InterPro" id="IPR036028">
    <property type="entry name" value="SH3-like_dom_sf"/>
</dbReference>
<feature type="compositionally biased region" description="Polar residues" evidence="2">
    <location>
        <begin position="877"/>
        <end position="894"/>
    </location>
</feature>
<feature type="compositionally biased region" description="Polar residues" evidence="2">
    <location>
        <begin position="924"/>
        <end position="951"/>
    </location>
</feature>
<feature type="compositionally biased region" description="Basic residues" evidence="2">
    <location>
        <begin position="1883"/>
        <end position="1893"/>
    </location>
</feature>
<dbReference type="InterPro" id="IPR001478">
    <property type="entry name" value="PDZ"/>
</dbReference>
<evidence type="ECO:0000313" key="6">
    <source>
        <dbReference type="Proteomes" id="UP000245119"/>
    </source>
</evidence>
<feature type="compositionally biased region" description="Polar residues" evidence="2">
    <location>
        <begin position="1675"/>
        <end position="1684"/>
    </location>
</feature>
<keyword evidence="6" id="KW-1185">Reference proteome</keyword>
<dbReference type="PANTHER" id="PTHR46360">
    <property type="entry name" value="DISKS LARGE HOMOLOG 5"/>
    <property type="match status" value="1"/>
</dbReference>
<dbReference type="PROSITE" id="PS50106">
    <property type="entry name" value="PDZ"/>
    <property type="match status" value="4"/>
</dbReference>
<dbReference type="SUPFAM" id="SSF50156">
    <property type="entry name" value="PDZ domain-like"/>
    <property type="match status" value="4"/>
</dbReference>
<dbReference type="Gene3D" id="3.40.50.300">
    <property type="entry name" value="P-loop containing nucleotide triphosphate hydrolases"/>
    <property type="match status" value="1"/>
</dbReference>
<evidence type="ECO:0000313" key="5">
    <source>
        <dbReference type="EMBL" id="PVD38676.1"/>
    </source>
</evidence>
<dbReference type="GO" id="GO:0005886">
    <property type="term" value="C:plasma membrane"/>
    <property type="evidence" value="ECO:0007669"/>
    <property type="project" value="TreeGrafter"/>
</dbReference>
<feature type="domain" description="PDZ" evidence="4">
    <location>
        <begin position="1552"/>
        <end position="1631"/>
    </location>
</feature>
<feature type="domain" description="PDZ" evidence="4">
    <location>
        <begin position="786"/>
        <end position="878"/>
    </location>
</feature>
<dbReference type="SUPFAM" id="SSF50044">
    <property type="entry name" value="SH3-domain"/>
    <property type="match status" value="1"/>
</dbReference>
<sequence>MEYRGKMEEKLKERIGFLRDKLVQGIDVDKLVAIIKRDQLLPHDRIAEIDKQTTAGKLDKLVDEIVTAKDGVYSKLLSAVEQTQQCRFMYGVPSNSPAYVHRTPPVLTDSYSTSLTSDSDDDLIRIHKPVMTDTHIKDFSGCRKVTNILTQYGYGHSASSSFPALDRCSPLPVLDDHHTLERLSPLEVQRKHIGSESQYDWFKNQFEGALSELQSLKQQNAEKIGQLSKEAEYFRNIYKKSEALVQQMQDEARSTKELNAELIAAKQHLQETVTQLEKLREEDKHELAELWAQYHKAVASFTGPTAGASNTDGFTDIYDVSLEKYEVLRKEYDKLRERYADLASSHSSVRCQLDAVADVRKQLEDARLERDTALREKRQLQQHRAAVVQKLEEAVRENHEVVSKITCMRHEHENLRQVVAKQIQQLQSDCSKALAERDAAVQEYTQIMSERDTVHKEIEQLQDRLSEMTGLTEKLKTDKLSALQEVEHLQQELAAALAARDKYKLESQSAMEARAQLEAERRELKKEFELVEQQRDIARKERHQALEQMDALIKETYEKTQKEKAEEMDQVAKETEVLKKQIDKMKNELTDAEQEAIVATKRRDWAFSEIDKIVQERESIRTLCDNLRRDRDRAVSELAKALRTSDECEKQKNDAVKELKEVREKYEALAERDARRQQLNSISHNHSRDSAIDADLQEWETETLEIELDAVGGHDFGFELVGGKEDPQFPSDNSLFVSHIIKGGTAEGKLRVNDMLLKINNLDTTNIEHRRAMQELCKHAKALTLVVRRRKSTSTRIWQPLQLLISSQKDSSIQIEQALFISAVLPAGFVAKDGMLPSVGDRLISINHQSTEGLTAREAMKLLDSASQPVVLDVGRQTSPVSSAGSSPTPTIASVLSPLTGHLTPTQQSTAISKPDTPTAGMWDSTSADSTRSGGGSSKNLRSSGSQTDSLDSPGPSPPKALRNHNHDKVRHSMPVLDKAKETVEKIFRSRHKSQDREQVCERDHQHGEDKIPEKEKDKDHHRDRERGHNKREMEEKGREVGVRLVSSVTQTAHLGPDDDGENPALALSKTSPEPWGRSRKREYEENSNSGTWPKSRSGPSINCAVPSTVSVTPAKERPSIKDPFLFEPPKSRDGRGCSGGYSLSHNGMHHVQQNFESTLKCPVTVTAPQPLSSPKSAPHFCVGMIQTPPTASSGSGVRSTSGVRSSFPPKSVHSPTAHHVSSCYPKNSQPNPHPIHPYSHSHPHHRHPPPHVHPVSHSLTQPQSLPSHSGPKYVFPDPRVEPATQHMTAKPAVKPQRPTPTQQRVYHTEKQWLPSSHWFPPHYHVGSPQSYPVHPVSPECAVAARPASLEVPYPIRHGDLPLESLEAKLPSPAGSSVGLGLSGRSSQSSQHQHHIARYSTPPGTFPGISFELDVEKVLCHPTQPSYPSPDRCISPSMSQQSFSVPDRITPTPSEETPLRYARNTTHGSHIRPVSEVEHRYMVFSKHEKLLERIRIPSSSGVTPKSGSVEIVSSPVSPGFRFDPIACPSRRVSQSSCREDYMYSPQHHETRTITFEKSSEPVGFQIQGGPAGGIFVSAVNDNSLASQAGLVIGDQLLEVCGINMRNATHEHAVTVLRQCGDNLTMKVQYNPEKYMDGAEVSSSVSVVSSLAASPARSRKLSSGDSEQSTPKHHTPQLSKSSSSADGIYERPHVVHLKRPKGANGPGFTVVGGNAVGIFVHEISPDSPAFSKLQRGDMILEYNNISFEAITAEQAIHELSKPCSNMRLTIQGNMAKYSKIQNIPGDKVFIRANFSRTAEGEGELTFCKDDILEVESTVYRGTPGLWLAWLVDQYGDKVHRGTIPSRVRLEDELVLRRSHSESWSLGDSEELKASRRVSGSARRSFFRRRRHQRNSSKDSRDLGSFSDASLNSESVPILDESILGYTQVEKIEYDQIRPVVLLAPLAEPLIRKLTSESPDKYKFCEPCIMRAAMTDMEQSLADGRLIDYWKREDHFECVQVSHIRDICDKKIHCLLNTNPRAIERLHRLKIYPIVIFVRHKGSKQIREIRDPQFLPEKLSNKTSKDSFEHFNRVEQEYSHLFSATIQGGNLAEMCMQIKTIISTEQKKAIWVTVSCL</sequence>
<dbReference type="InterPro" id="IPR036034">
    <property type="entry name" value="PDZ_sf"/>
</dbReference>
<dbReference type="SUPFAM" id="SSF52540">
    <property type="entry name" value="P-loop containing nucleoside triphosphate hydrolases"/>
    <property type="match status" value="1"/>
</dbReference>
<feature type="compositionally biased region" description="Low complexity" evidence="2">
    <location>
        <begin position="1372"/>
        <end position="1391"/>
    </location>
</feature>
<dbReference type="InterPro" id="IPR053004">
    <property type="entry name" value="MAGUK_Signaling_Regulators"/>
</dbReference>
<gene>
    <name evidence="5" type="ORF">C0Q70_01296</name>
</gene>
<evidence type="ECO:0008006" key="7">
    <source>
        <dbReference type="Google" id="ProtNLM"/>
    </source>
</evidence>
<feature type="region of interest" description="Disordered" evidence="2">
    <location>
        <begin position="1426"/>
        <end position="1460"/>
    </location>
</feature>
<dbReference type="InterPro" id="IPR008145">
    <property type="entry name" value="GK/Ca_channel_bsu"/>
</dbReference>
<evidence type="ECO:0000259" key="3">
    <source>
        <dbReference type="PROSITE" id="PS50052"/>
    </source>
</evidence>
<feature type="compositionally biased region" description="Basic and acidic residues" evidence="2">
    <location>
        <begin position="978"/>
        <end position="1041"/>
    </location>
</feature>
<feature type="region of interest" description="Disordered" evidence="2">
    <location>
        <begin position="1372"/>
        <end position="1395"/>
    </location>
</feature>
<dbReference type="Pfam" id="PF00595">
    <property type="entry name" value="PDZ"/>
    <property type="match status" value="4"/>
</dbReference>
<dbReference type="PROSITE" id="PS50052">
    <property type="entry name" value="GUANYLATE_KINASE_2"/>
    <property type="match status" value="1"/>
</dbReference>
<evidence type="ECO:0000256" key="1">
    <source>
        <dbReference type="SAM" id="Coils"/>
    </source>
</evidence>
<protein>
    <recommendedName>
        <fullName evidence="7">Disks large homolog 5-like</fullName>
    </recommendedName>
</protein>
<organism evidence="5 6">
    <name type="scientific">Pomacea canaliculata</name>
    <name type="common">Golden apple snail</name>
    <dbReference type="NCBI Taxonomy" id="400727"/>
    <lineage>
        <taxon>Eukaryota</taxon>
        <taxon>Metazoa</taxon>
        <taxon>Spiralia</taxon>
        <taxon>Lophotrochozoa</taxon>
        <taxon>Mollusca</taxon>
        <taxon>Gastropoda</taxon>
        <taxon>Caenogastropoda</taxon>
        <taxon>Architaenioglossa</taxon>
        <taxon>Ampullarioidea</taxon>
        <taxon>Ampullariidae</taxon>
        <taxon>Pomacea</taxon>
    </lineage>
</organism>
<feature type="domain" description="PDZ" evidence="4">
    <location>
        <begin position="1693"/>
        <end position="1773"/>
    </location>
</feature>
<dbReference type="Gene3D" id="2.30.30.40">
    <property type="entry name" value="SH3 Domains"/>
    <property type="match status" value="1"/>
</dbReference>
<feature type="region of interest" description="Disordered" evidence="2">
    <location>
        <begin position="1882"/>
        <end position="1904"/>
    </location>
</feature>
<dbReference type="GO" id="GO:0035331">
    <property type="term" value="P:negative regulation of hippo signaling"/>
    <property type="evidence" value="ECO:0007669"/>
    <property type="project" value="TreeGrafter"/>
</dbReference>
<dbReference type="OMA" id="QEHYMAD"/>
<dbReference type="InterPro" id="IPR027417">
    <property type="entry name" value="P-loop_NTPase"/>
</dbReference>
<feature type="coiled-coil region" evidence="1">
    <location>
        <begin position="318"/>
        <end position="397"/>
    </location>
</feature>